<dbReference type="OrthoDB" id="21828at2"/>
<keyword evidence="5 8" id="KW-1133">Transmembrane helix</keyword>
<keyword evidence="4 7" id="KW-0812">Transmembrane</keyword>
<dbReference type="InterPro" id="IPR037185">
    <property type="entry name" value="EmrE-like"/>
</dbReference>
<dbReference type="InterPro" id="IPR000390">
    <property type="entry name" value="Small_drug/metabolite_transptr"/>
</dbReference>
<keyword evidence="2" id="KW-0813">Transport</keyword>
<proteinExistence type="inferred from homology"/>
<dbReference type="EMBL" id="CP034235">
    <property type="protein sequence ID" value="QGQ93580.1"/>
    <property type="molecule type" value="Genomic_DNA"/>
</dbReference>
<feature type="transmembrane region" description="Helical" evidence="8">
    <location>
        <begin position="57"/>
        <end position="78"/>
    </location>
</feature>
<dbReference type="SUPFAM" id="SSF103481">
    <property type="entry name" value="Multidrug resistance efflux transporter EmrE"/>
    <property type="match status" value="1"/>
</dbReference>
<dbReference type="GO" id="GO:0022857">
    <property type="term" value="F:transmembrane transporter activity"/>
    <property type="evidence" value="ECO:0007669"/>
    <property type="project" value="InterPro"/>
</dbReference>
<keyword evidence="6 8" id="KW-0472">Membrane</keyword>
<dbReference type="GO" id="GO:0005886">
    <property type="term" value="C:plasma membrane"/>
    <property type="evidence" value="ECO:0007669"/>
    <property type="project" value="UniProtKB-SubCell"/>
</dbReference>
<organism evidence="9 10">
    <name type="scientific">Paenibacillus psychroresistens</name>
    <dbReference type="NCBI Taxonomy" id="1778678"/>
    <lineage>
        <taxon>Bacteria</taxon>
        <taxon>Bacillati</taxon>
        <taxon>Bacillota</taxon>
        <taxon>Bacilli</taxon>
        <taxon>Bacillales</taxon>
        <taxon>Paenibacillaceae</taxon>
        <taxon>Paenibacillus</taxon>
    </lineage>
</organism>
<keyword evidence="3" id="KW-1003">Cell membrane</keyword>
<dbReference type="Proteomes" id="UP000426246">
    <property type="component" value="Chromosome"/>
</dbReference>
<comment type="similarity">
    <text evidence="7">Belongs to the drug/metabolite transporter (DMT) superfamily. Small multidrug resistance (SMR) (TC 2.A.7.1) family.</text>
</comment>
<dbReference type="AlphaFoldDB" id="A0A6B8RBC4"/>
<dbReference type="PANTHER" id="PTHR30561">
    <property type="entry name" value="SMR FAMILY PROTON-DEPENDENT DRUG EFFLUX TRANSPORTER SUGE"/>
    <property type="match status" value="1"/>
</dbReference>
<evidence type="ECO:0000256" key="6">
    <source>
        <dbReference type="ARBA" id="ARBA00023136"/>
    </source>
</evidence>
<dbReference type="Gene3D" id="1.10.3730.20">
    <property type="match status" value="1"/>
</dbReference>
<dbReference type="Pfam" id="PF00893">
    <property type="entry name" value="Multi_Drug_Res"/>
    <property type="match status" value="1"/>
</dbReference>
<gene>
    <name evidence="9" type="ORF">EHS13_00915</name>
</gene>
<feature type="transmembrane region" description="Helical" evidence="8">
    <location>
        <begin position="84"/>
        <end position="102"/>
    </location>
</feature>
<feature type="transmembrane region" description="Helical" evidence="8">
    <location>
        <begin position="29"/>
        <end position="50"/>
    </location>
</feature>
<keyword evidence="10" id="KW-1185">Reference proteome</keyword>
<dbReference type="KEGG" id="ppsc:EHS13_00915"/>
<sequence length="107" mass="12117">MGWWLLFLAILFELSGTISMKLSNGFTNLWPSLFLLVFYGLSFFLLSHALKYIEMSVAYATWSGVGIVAIALVAYFYFHEPFNVTKVMWILIIVIGIIGLNMSSKAH</sequence>
<evidence type="ECO:0000256" key="1">
    <source>
        <dbReference type="ARBA" id="ARBA00004651"/>
    </source>
</evidence>
<evidence type="ECO:0000256" key="4">
    <source>
        <dbReference type="ARBA" id="ARBA00022692"/>
    </source>
</evidence>
<dbReference type="InterPro" id="IPR045324">
    <property type="entry name" value="Small_multidrug_res"/>
</dbReference>
<accession>A0A6B8RBC4</accession>
<name>A0A6B8RBC4_9BACL</name>
<evidence type="ECO:0000313" key="9">
    <source>
        <dbReference type="EMBL" id="QGQ93580.1"/>
    </source>
</evidence>
<protein>
    <submittedName>
        <fullName evidence="9">Multidrug efflux SMR transporter</fullName>
    </submittedName>
</protein>
<reference evidence="10" key="1">
    <citation type="submission" date="2018-11" db="EMBL/GenBank/DDBJ databases">
        <title>Complete genome sequence of Paenibacillus sp. ML311-T8.</title>
        <authorList>
            <person name="Nam Y.-D."/>
            <person name="Kang J."/>
            <person name="Chung W.-H."/>
            <person name="Park Y.S."/>
        </authorList>
    </citation>
    <scope>NUCLEOTIDE SEQUENCE [LARGE SCALE GENOMIC DNA]</scope>
    <source>
        <strain evidence="10">ML311-T8</strain>
    </source>
</reference>
<comment type="subcellular location">
    <subcellularLocation>
        <location evidence="1 7">Cell membrane</location>
        <topology evidence="1 7">Multi-pass membrane protein</topology>
    </subcellularLocation>
</comment>
<evidence type="ECO:0000256" key="3">
    <source>
        <dbReference type="ARBA" id="ARBA00022475"/>
    </source>
</evidence>
<dbReference type="PANTHER" id="PTHR30561:SF1">
    <property type="entry name" value="MULTIDRUG TRANSPORTER EMRE"/>
    <property type="match status" value="1"/>
</dbReference>
<evidence type="ECO:0000256" key="8">
    <source>
        <dbReference type="SAM" id="Phobius"/>
    </source>
</evidence>
<evidence type="ECO:0000313" key="10">
    <source>
        <dbReference type="Proteomes" id="UP000426246"/>
    </source>
</evidence>
<evidence type="ECO:0000256" key="5">
    <source>
        <dbReference type="ARBA" id="ARBA00022989"/>
    </source>
</evidence>
<evidence type="ECO:0000256" key="2">
    <source>
        <dbReference type="ARBA" id="ARBA00022448"/>
    </source>
</evidence>
<dbReference type="FunFam" id="1.10.3730.20:FF:000001">
    <property type="entry name" value="Quaternary ammonium compound resistance transporter SugE"/>
    <property type="match status" value="1"/>
</dbReference>
<evidence type="ECO:0000256" key="7">
    <source>
        <dbReference type="RuleBase" id="RU003942"/>
    </source>
</evidence>
<dbReference type="RefSeq" id="WP_155698497.1">
    <property type="nucleotide sequence ID" value="NZ_CP034235.1"/>
</dbReference>